<reference evidence="1" key="2">
    <citation type="submission" date="2020-11" db="EMBL/GenBank/DDBJ databases">
        <authorList>
            <person name="McCartney M.A."/>
            <person name="Auch B."/>
            <person name="Kono T."/>
            <person name="Mallez S."/>
            <person name="Becker A."/>
            <person name="Gohl D.M."/>
            <person name="Silverstein K.A.T."/>
            <person name="Koren S."/>
            <person name="Bechman K.B."/>
            <person name="Herman A."/>
            <person name="Abrahante J.E."/>
            <person name="Garbe J."/>
        </authorList>
    </citation>
    <scope>NUCLEOTIDE SEQUENCE</scope>
    <source>
        <strain evidence="1">Duluth1</strain>
        <tissue evidence="1">Whole animal</tissue>
    </source>
</reference>
<organism evidence="1 2">
    <name type="scientific">Dreissena polymorpha</name>
    <name type="common">Zebra mussel</name>
    <name type="synonym">Mytilus polymorpha</name>
    <dbReference type="NCBI Taxonomy" id="45954"/>
    <lineage>
        <taxon>Eukaryota</taxon>
        <taxon>Metazoa</taxon>
        <taxon>Spiralia</taxon>
        <taxon>Lophotrochozoa</taxon>
        <taxon>Mollusca</taxon>
        <taxon>Bivalvia</taxon>
        <taxon>Autobranchia</taxon>
        <taxon>Heteroconchia</taxon>
        <taxon>Euheterodonta</taxon>
        <taxon>Imparidentia</taxon>
        <taxon>Neoheterodontei</taxon>
        <taxon>Myida</taxon>
        <taxon>Dreissenoidea</taxon>
        <taxon>Dreissenidae</taxon>
        <taxon>Dreissena</taxon>
    </lineage>
</organism>
<protein>
    <submittedName>
        <fullName evidence="1">Uncharacterized protein</fullName>
    </submittedName>
</protein>
<dbReference type="Proteomes" id="UP000828390">
    <property type="component" value="Unassembled WGS sequence"/>
</dbReference>
<dbReference type="AlphaFoldDB" id="A0A9D4JHY5"/>
<evidence type="ECO:0000313" key="2">
    <source>
        <dbReference type="Proteomes" id="UP000828390"/>
    </source>
</evidence>
<proteinExistence type="predicted"/>
<reference evidence="1" key="1">
    <citation type="journal article" date="2019" name="bioRxiv">
        <title>The Genome of the Zebra Mussel, Dreissena polymorpha: A Resource for Invasive Species Research.</title>
        <authorList>
            <person name="McCartney M.A."/>
            <person name="Auch B."/>
            <person name="Kono T."/>
            <person name="Mallez S."/>
            <person name="Zhang Y."/>
            <person name="Obille A."/>
            <person name="Becker A."/>
            <person name="Abrahante J.E."/>
            <person name="Garbe J."/>
            <person name="Badalamenti J.P."/>
            <person name="Herman A."/>
            <person name="Mangelson H."/>
            <person name="Liachko I."/>
            <person name="Sullivan S."/>
            <person name="Sone E.D."/>
            <person name="Koren S."/>
            <person name="Silverstein K.A.T."/>
            <person name="Beckman K.B."/>
            <person name="Gohl D.M."/>
        </authorList>
    </citation>
    <scope>NUCLEOTIDE SEQUENCE</scope>
    <source>
        <strain evidence="1">Duluth1</strain>
        <tissue evidence="1">Whole animal</tissue>
    </source>
</reference>
<evidence type="ECO:0000313" key="1">
    <source>
        <dbReference type="EMBL" id="KAH3812630.1"/>
    </source>
</evidence>
<accession>A0A9D4JHY5</accession>
<name>A0A9D4JHY5_DREPO</name>
<dbReference type="EMBL" id="JAIWYP010000006">
    <property type="protein sequence ID" value="KAH3812630.1"/>
    <property type="molecule type" value="Genomic_DNA"/>
</dbReference>
<sequence length="62" mass="6808">MCTLQLEMKMYCSLVNLHAELSFLALTYTSAKGSVCHIAQKLGKTKKSIQSTFDFESSGSEA</sequence>
<keyword evidence="2" id="KW-1185">Reference proteome</keyword>
<gene>
    <name evidence="1" type="ORF">DPMN_141066</name>
</gene>
<comment type="caution">
    <text evidence="1">The sequence shown here is derived from an EMBL/GenBank/DDBJ whole genome shotgun (WGS) entry which is preliminary data.</text>
</comment>